<dbReference type="EMBL" id="JAGKQM010000014">
    <property type="protein sequence ID" value="KAH0882194.1"/>
    <property type="molecule type" value="Genomic_DNA"/>
</dbReference>
<dbReference type="Pfam" id="PF13966">
    <property type="entry name" value="zf-RVT"/>
    <property type="match status" value="1"/>
</dbReference>
<gene>
    <name evidence="2" type="ORF">HID58_058290</name>
</gene>
<dbReference type="Proteomes" id="UP000824890">
    <property type="component" value="Unassembled WGS sequence"/>
</dbReference>
<accession>A0ABQ7ZPL5</accession>
<name>A0ABQ7ZPL5_BRANA</name>
<organism evidence="2 3">
    <name type="scientific">Brassica napus</name>
    <name type="common">Rape</name>
    <dbReference type="NCBI Taxonomy" id="3708"/>
    <lineage>
        <taxon>Eukaryota</taxon>
        <taxon>Viridiplantae</taxon>
        <taxon>Streptophyta</taxon>
        <taxon>Embryophyta</taxon>
        <taxon>Tracheophyta</taxon>
        <taxon>Spermatophyta</taxon>
        <taxon>Magnoliopsida</taxon>
        <taxon>eudicotyledons</taxon>
        <taxon>Gunneridae</taxon>
        <taxon>Pentapetalae</taxon>
        <taxon>rosids</taxon>
        <taxon>malvids</taxon>
        <taxon>Brassicales</taxon>
        <taxon>Brassicaceae</taxon>
        <taxon>Brassiceae</taxon>
        <taxon>Brassica</taxon>
    </lineage>
</organism>
<comment type="caution">
    <text evidence="2">The sequence shown here is derived from an EMBL/GenBank/DDBJ whole genome shotgun (WGS) entry which is preliminary data.</text>
</comment>
<evidence type="ECO:0000259" key="1">
    <source>
        <dbReference type="Pfam" id="PF13966"/>
    </source>
</evidence>
<proteinExistence type="predicted"/>
<feature type="domain" description="Reverse transcriptase zinc-binding" evidence="1">
    <location>
        <begin position="2"/>
        <end position="36"/>
    </location>
</feature>
<evidence type="ECO:0000313" key="3">
    <source>
        <dbReference type="Proteomes" id="UP000824890"/>
    </source>
</evidence>
<keyword evidence="3" id="KW-1185">Reference proteome</keyword>
<protein>
    <recommendedName>
        <fullName evidence="1">Reverse transcriptase zinc-binding domain-containing protein</fullName>
    </recommendedName>
</protein>
<feature type="non-terminal residue" evidence="2">
    <location>
        <position position="1"/>
    </location>
</feature>
<evidence type="ECO:0000313" key="2">
    <source>
        <dbReference type="EMBL" id="KAH0882194.1"/>
    </source>
</evidence>
<dbReference type="InterPro" id="IPR026960">
    <property type="entry name" value="RVT-Znf"/>
</dbReference>
<sequence length="148" mass="16765">ILHNGLPVADNLRKRGINIYSYCQACGEEIETVQHINTFMFEGKFFEADEIVRKAKEEADSWFLAQQVQIGMELREANVSCAEVPSFEQNVSAFEAWELMIGSWTTIRCASFIAQSVRNLGLTQSYVAAGHPRWLDQFYTSDRSASSD</sequence>
<reference evidence="2 3" key="1">
    <citation type="submission" date="2021-05" db="EMBL/GenBank/DDBJ databases">
        <title>Genome Assembly of Synthetic Allotetraploid Brassica napus Reveals Homoeologous Exchanges between Subgenomes.</title>
        <authorList>
            <person name="Davis J.T."/>
        </authorList>
    </citation>
    <scope>NUCLEOTIDE SEQUENCE [LARGE SCALE GENOMIC DNA]</scope>
    <source>
        <strain evidence="3">cv. Da-Ae</strain>
        <tissue evidence="2">Seedling</tissue>
    </source>
</reference>